<keyword evidence="4" id="KW-1185">Reference proteome</keyword>
<feature type="compositionally biased region" description="Basic and acidic residues" evidence="1">
    <location>
        <begin position="319"/>
        <end position="330"/>
    </location>
</feature>
<feature type="compositionally biased region" description="Polar residues" evidence="1">
    <location>
        <begin position="432"/>
        <end position="442"/>
    </location>
</feature>
<proteinExistence type="predicted"/>
<evidence type="ECO:0000313" key="4">
    <source>
        <dbReference type="Proteomes" id="UP000060787"/>
    </source>
</evidence>
<feature type="compositionally biased region" description="Basic and acidic residues" evidence="1">
    <location>
        <begin position="234"/>
        <end position="243"/>
    </location>
</feature>
<feature type="region of interest" description="Disordered" evidence="1">
    <location>
        <begin position="426"/>
        <end position="451"/>
    </location>
</feature>
<protein>
    <submittedName>
        <fullName evidence="3">Lipase family protein</fullName>
    </submittedName>
</protein>
<reference evidence="3 4" key="1">
    <citation type="journal article" date="2015" name="BMC Genomics">
        <title>Comparative genomics and metabolic profiling of the genus Lysobacter.</title>
        <authorList>
            <person name="de Bruijn I."/>
            <person name="Cheng X."/>
            <person name="de Jager V."/>
            <person name="Exposito R.G."/>
            <person name="Watrous J."/>
            <person name="Patel N."/>
            <person name="Postma J."/>
            <person name="Dorrestein P.C."/>
            <person name="Kobayashi D."/>
            <person name="Raaijmakers J.M."/>
        </authorList>
    </citation>
    <scope>NUCLEOTIDE SEQUENCE [LARGE SCALE GENOMIC DNA]</scope>
    <source>
        <strain evidence="3 4">76</strain>
    </source>
</reference>
<dbReference type="InterPro" id="IPR029058">
    <property type="entry name" value="AB_hydrolase_fold"/>
</dbReference>
<dbReference type="EMBL" id="CP011129">
    <property type="protein sequence ID" value="ALN83085.1"/>
    <property type="molecule type" value="Genomic_DNA"/>
</dbReference>
<feature type="domain" description="X-Tfes XVIPCD" evidence="2">
    <location>
        <begin position="325"/>
        <end position="426"/>
    </location>
</feature>
<dbReference type="Gene3D" id="3.40.50.1820">
    <property type="entry name" value="alpha/beta hydrolase"/>
    <property type="match status" value="1"/>
</dbReference>
<dbReference type="PATRIC" id="fig|84531.8.peg.4975"/>
<dbReference type="InterPro" id="IPR046519">
    <property type="entry name" value="X-Tfes_XVIPCD"/>
</dbReference>
<evidence type="ECO:0000256" key="1">
    <source>
        <dbReference type="SAM" id="MobiDB-lite"/>
    </source>
</evidence>
<evidence type="ECO:0000259" key="2">
    <source>
        <dbReference type="Pfam" id="PF20410"/>
    </source>
</evidence>
<dbReference type="STRING" id="84531.LA76x_4983"/>
<accession>A0A0S2FHV5</accession>
<dbReference type="Pfam" id="PF26363">
    <property type="entry name" value="Phospholipase-like"/>
    <property type="match status" value="1"/>
</dbReference>
<sequence length="451" mass="48679">MSLTMSSQEYANLAANAYPPSGARNGVETEVEFNGVEYNVLKRVDLPSGYQGTIYQRKDSGDIIVAHRGTEFGDEPIKDGLLADGGMVVKRINRQTQDAIDLTKQAIEIAQEIGPRTNPPEVSVTGHSLGGCLAQITAARFNLNGETFNPYGAASLGYRIPEGGNQVVNHVMAGDLVSAAGKHFGKVRMYAEPAELNVLKAAGYEDNGSQFDIRDPVKAAVAGSDSHRMHHFLDVDGEGRSDRSALGNPQSRELAEKHRPVIEKYRADIENLREGISIGAAIYRGSKGIAEEIGRHLPQKQPESPFRDAHGSLPASEQRAFDPRSPDHPHHSMHKALHSGIERALAEQGLPINETAERTTAALLVSSRQAGLERVNHVVAGRSTPAGTDIFAVQGELHDPAHKRAHVNSEVAAQIPVEASFQQLAAAEQKPTIAQDQQAQEQTRTHAARTA</sequence>
<gene>
    <name evidence="3" type="ORF">LA76x_4983</name>
</gene>
<feature type="region of interest" description="Disordered" evidence="1">
    <location>
        <begin position="234"/>
        <end position="258"/>
    </location>
</feature>
<dbReference type="Pfam" id="PF20410">
    <property type="entry name" value="X-Tfes_XVIPCD"/>
    <property type="match status" value="1"/>
</dbReference>
<feature type="region of interest" description="Disordered" evidence="1">
    <location>
        <begin position="297"/>
        <end position="337"/>
    </location>
</feature>
<dbReference type="AlphaFoldDB" id="A0A0S2FHV5"/>
<dbReference type="KEGG" id="lab:LA76x_4983"/>
<dbReference type="Proteomes" id="UP000060787">
    <property type="component" value="Chromosome"/>
</dbReference>
<dbReference type="SUPFAM" id="SSF53474">
    <property type="entry name" value="alpha/beta-Hydrolases"/>
    <property type="match status" value="1"/>
</dbReference>
<organism evidence="3 4">
    <name type="scientific">Lysobacter antibioticus</name>
    <dbReference type="NCBI Taxonomy" id="84531"/>
    <lineage>
        <taxon>Bacteria</taxon>
        <taxon>Pseudomonadati</taxon>
        <taxon>Pseudomonadota</taxon>
        <taxon>Gammaproteobacteria</taxon>
        <taxon>Lysobacterales</taxon>
        <taxon>Lysobacteraceae</taxon>
        <taxon>Lysobacter</taxon>
    </lineage>
</organism>
<evidence type="ECO:0000313" key="3">
    <source>
        <dbReference type="EMBL" id="ALN83085.1"/>
    </source>
</evidence>
<name>A0A0S2FHV5_LYSAN</name>